<accession>A0A3B0TYC4</accession>
<keyword evidence="3" id="KW-0378">Hydrolase</keyword>
<organism evidence="5">
    <name type="scientific">hydrothermal vent metagenome</name>
    <dbReference type="NCBI Taxonomy" id="652676"/>
    <lineage>
        <taxon>unclassified sequences</taxon>
        <taxon>metagenomes</taxon>
        <taxon>ecological metagenomes</taxon>
    </lineage>
</organism>
<keyword evidence="1" id="KW-0645">Protease</keyword>
<dbReference type="FunFam" id="3.30.70.360:FF:000016">
    <property type="entry name" value="Peptidase family M20/M25/M40"/>
    <property type="match status" value="1"/>
</dbReference>
<dbReference type="GO" id="GO:0046872">
    <property type="term" value="F:metal ion binding"/>
    <property type="evidence" value="ECO:0007669"/>
    <property type="project" value="UniProtKB-KW"/>
</dbReference>
<proteinExistence type="predicted"/>
<evidence type="ECO:0000259" key="4">
    <source>
        <dbReference type="Pfam" id="PF07687"/>
    </source>
</evidence>
<dbReference type="PANTHER" id="PTHR43270:SF12">
    <property type="entry name" value="SUCCINYL-DIAMINOPIMELATE DESUCCINYLASE"/>
    <property type="match status" value="1"/>
</dbReference>
<dbReference type="InterPro" id="IPR036264">
    <property type="entry name" value="Bact_exopeptidase_dim_dom"/>
</dbReference>
<evidence type="ECO:0000256" key="1">
    <source>
        <dbReference type="ARBA" id="ARBA00022670"/>
    </source>
</evidence>
<reference evidence="5" key="1">
    <citation type="submission" date="2018-06" db="EMBL/GenBank/DDBJ databases">
        <authorList>
            <person name="Zhirakovskaya E."/>
        </authorList>
    </citation>
    <scope>NUCLEOTIDE SEQUENCE</scope>
</reference>
<dbReference type="Gene3D" id="3.40.630.10">
    <property type="entry name" value="Zn peptidases"/>
    <property type="match status" value="1"/>
</dbReference>
<dbReference type="SUPFAM" id="SSF55031">
    <property type="entry name" value="Bacterial exopeptidase dimerisation domain"/>
    <property type="match status" value="1"/>
</dbReference>
<dbReference type="NCBIfam" id="NF006579">
    <property type="entry name" value="PRK09104.1"/>
    <property type="match status" value="1"/>
</dbReference>
<dbReference type="NCBIfam" id="NF006053">
    <property type="entry name" value="PRK08201.1"/>
    <property type="match status" value="1"/>
</dbReference>
<feature type="domain" description="Peptidase M20 dimerisation" evidence="4">
    <location>
        <begin position="199"/>
        <end position="358"/>
    </location>
</feature>
<dbReference type="Gene3D" id="3.30.70.360">
    <property type="match status" value="1"/>
</dbReference>
<sequence length="462" mass="51119">MQNIKEYLSANKERFINELIELLKIPSVSADPAFSEDVLTASKAVKESLINAGCDKVEIHETEGHPIVYGEKIINTDLPTVLVYGHYDVQPADPIDLWDSPPFEPIIKKTELHPEGAIFARGACDDKGQMYMHVKALEFMVKTNQLPCNVKFMIEGEEEVGSNNLAVFVANNKEKLANDIILISDTGMIANDVPSITTGLRGLSYVEVEVTGPNRDLHSGLYGGAVANPINILAKMIADLHDDNNHITIEGFYDKVEELTTEERAEMAKAPFNLNEYEQALSIASIYGEKGYTTNERNSIRPTLDVNGIWGGYIGEGAKTVIASKAYAKISMRLVPHQDWHEITELFTTHFESIAPKGVTVKVTPHHGGQGYVTPIDTLGYRAASKAYETTFGKKPIPQRSGGSIPIVALFEKELKSKTILMGFGLDSDAIHSPNEHFGVWNYLKGIETIPYFYKYFTAMST</sequence>
<dbReference type="Pfam" id="PF01546">
    <property type="entry name" value="Peptidase_M20"/>
    <property type="match status" value="1"/>
</dbReference>
<dbReference type="GO" id="GO:0008233">
    <property type="term" value="F:peptidase activity"/>
    <property type="evidence" value="ECO:0007669"/>
    <property type="project" value="UniProtKB-KW"/>
</dbReference>
<dbReference type="EMBL" id="UOEL01000081">
    <property type="protein sequence ID" value="VAW12096.1"/>
    <property type="molecule type" value="Genomic_DNA"/>
</dbReference>
<name>A0A3B0TYC4_9ZZZZ</name>
<dbReference type="AlphaFoldDB" id="A0A3B0TYC4"/>
<dbReference type="InterPro" id="IPR002933">
    <property type="entry name" value="Peptidase_M20"/>
</dbReference>
<protein>
    <submittedName>
        <fullName evidence="5">Acetylornithine deacetylase/Succinyl-diaminopimelate desuccinylase and related deacylases</fullName>
    </submittedName>
</protein>
<dbReference type="SUPFAM" id="SSF53187">
    <property type="entry name" value="Zn-dependent exopeptidases"/>
    <property type="match status" value="1"/>
</dbReference>
<evidence type="ECO:0000313" key="5">
    <source>
        <dbReference type="EMBL" id="VAW12096.1"/>
    </source>
</evidence>
<dbReference type="NCBIfam" id="NF005914">
    <property type="entry name" value="PRK07907.1"/>
    <property type="match status" value="1"/>
</dbReference>
<dbReference type="InterPro" id="IPR011650">
    <property type="entry name" value="Peptidase_M20_dimer"/>
</dbReference>
<gene>
    <name evidence="5" type="ORF">MNBD_BACTEROID03-1125</name>
</gene>
<evidence type="ECO:0000256" key="2">
    <source>
        <dbReference type="ARBA" id="ARBA00022723"/>
    </source>
</evidence>
<dbReference type="InterPro" id="IPR051458">
    <property type="entry name" value="Cyt/Met_Dipeptidase"/>
</dbReference>
<keyword evidence="2" id="KW-0479">Metal-binding</keyword>
<dbReference type="PANTHER" id="PTHR43270">
    <property type="entry name" value="BETA-ALA-HIS DIPEPTIDASE"/>
    <property type="match status" value="1"/>
</dbReference>
<dbReference type="Pfam" id="PF07687">
    <property type="entry name" value="M20_dimer"/>
    <property type="match status" value="1"/>
</dbReference>
<dbReference type="GO" id="GO:0006508">
    <property type="term" value="P:proteolysis"/>
    <property type="evidence" value="ECO:0007669"/>
    <property type="project" value="UniProtKB-KW"/>
</dbReference>
<evidence type="ECO:0000256" key="3">
    <source>
        <dbReference type="ARBA" id="ARBA00022801"/>
    </source>
</evidence>